<evidence type="ECO:0000256" key="12">
    <source>
        <dbReference type="PROSITE-ProRule" id="PRU01193"/>
    </source>
</evidence>
<gene>
    <name evidence="17" type="ORF">HPB48_014310</name>
</gene>
<dbReference type="Pfam" id="PF25562">
    <property type="entry name" value="CNBH_CNNM2_C"/>
    <property type="match status" value="1"/>
</dbReference>
<feature type="transmembrane region" description="Helical" evidence="13">
    <location>
        <begin position="443"/>
        <end position="463"/>
    </location>
</feature>
<dbReference type="VEuPathDB" id="VectorBase:HLOH_054807"/>
<protein>
    <recommendedName>
        <fullName evidence="19">Metal transporter cnnm2</fullName>
    </recommendedName>
</protein>
<evidence type="ECO:0000256" key="1">
    <source>
        <dbReference type="ARBA" id="ARBA00004651"/>
    </source>
</evidence>
<keyword evidence="9 11" id="KW-0129">CBS domain</keyword>
<proteinExistence type="inferred from homology"/>
<dbReference type="EMBL" id="JABSTR010000001">
    <property type="protein sequence ID" value="KAH9362908.1"/>
    <property type="molecule type" value="Genomic_DNA"/>
</dbReference>
<dbReference type="InterPro" id="IPR044751">
    <property type="entry name" value="Ion_transp-like_CBS"/>
</dbReference>
<feature type="transmembrane region" description="Helical" evidence="13">
    <location>
        <begin position="385"/>
        <end position="406"/>
    </location>
</feature>
<dbReference type="PANTHER" id="PTHR12064:SF94">
    <property type="entry name" value="UNEXTENDED PROTEIN"/>
    <property type="match status" value="1"/>
</dbReference>
<dbReference type="Proteomes" id="UP000821853">
    <property type="component" value="Chromosome 1"/>
</dbReference>
<keyword evidence="4" id="KW-1003">Cell membrane</keyword>
<evidence type="ECO:0000256" key="4">
    <source>
        <dbReference type="ARBA" id="ARBA00022475"/>
    </source>
</evidence>
<dbReference type="GO" id="GO:0010960">
    <property type="term" value="P:magnesium ion homeostasis"/>
    <property type="evidence" value="ECO:0007669"/>
    <property type="project" value="InterPro"/>
</dbReference>
<keyword evidence="7 12" id="KW-1133">Transmembrane helix</keyword>
<evidence type="ECO:0000256" key="2">
    <source>
        <dbReference type="ARBA" id="ARBA00010484"/>
    </source>
</evidence>
<keyword evidence="18" id="KW-1185">Reference proteome</keyword>
<evidence type="ECO:0000259" key="15">
    <source>
        <dbReference type="PROSITE" id="PS51371"/>
    </source>
</evidence>
<evidence type="ECO:0000256" key="10">
    <source>
        <dbReference type="ARBA" id="ARBA00023136"/>
    </source>
</evidence>
<sequence>MQAIRNCCEKVNIDGRKVMQPKPTRTILDLLIALSTRGYKTARVLQALRRGSGRSGVRASRGLRQPRRRACGRRRWDEQRYPMVALSALLMVLGAAAAAAVAATVDGVLVLGPDGHWSSNEPVAVGEPASLLLLGSGLAPQPVSFTPRNAERGSSCERVAALPPSSMDSNGSTTVVLPWSGRWFLCLRHGDAWVHQGPAISLTAAGDPDEDAGMVAGVRSNAEAVTTNKDGLLVLPVNEEVPLMLMGANFSERTRVTLTKEDVHCHEQSLIETWGLQLLHGGKAAQITVKLPSAGLYHICVSLAGRWVHQGVDVLVTLEGSSPLVPYWVNVLLIFMLLMWSGLFSGLTLGLMALDKTELKVIESCGTPEEREYARKILPLRRRGNYLLCSLVLGNVCVNSTFTILLDGMLTSGLVSVLLSTLGIVMLGEIIPQAICSRYGLAIGARTILITKLFMIITFPLSWPASKFLDVVLGEEIGNVFDRDKLTEYLRITKDYAQLENDELNIIFGALELTKKTAAHIMTRIEDVYMLPYNAVLDFETMSEIVKRGYTRIPVYEGNKQNIVSLLNTKDLTFVDPDDAIPLSTVCSFYNHPLSFVFEDETLDSLLREFKKGHSHMAFVRHVVQIEDRDPCYMVTGLVTLEDVIEEIIQSEIIDETDVLMDNRRKQRRKDAQLLQDFSDFLKIGSGQQGKNVVSAQLAFATFQFLSTAVRAFTAEFVTPAVLRRLMAQNIFFTLKPSQGKNIFDAGRPCDFFTVILEGRVRVTVGNESLVFEAGPFSYFGLPALTSEKGSFVPDYTITPLSYVVFMKVAHSVYFAALRASRMNKADDPAADVILQESIGQIEDPSLHRQPVPTILTRRQPLWDLSRPLCEPGPFIEHPFHCCCGCCGCGCGCCPGESSSLA</sequence>
<dbReference type="CDD" id="cd04590">
    <property type="entry name" value="CBS_pair_CorC_HlyC_assoc"/>
    <property type="match status" value="1"/>
</dbReference>
<evidence type="ECO:0000256" key="7">
    <source>
        <dbReference type="ARBA" id="ARBA00022989"/>
    </source>
</evidence>
<dbReference type="GO" id="GO:0022857">
    <property type="term" value="F:transmembrane transporter activity"/>
    <property type="evidence" value="ECO:0007669"/>
    <property type="project" value="TreeGrafter"/>
</dbReference>
<dbReference type="InterPro" id="IPR045095">
    <property type="entry name" value="ACDP"/>
</dbReference>
<dbReference type="InterPro" id="IPR046342">
    <property type="entry name" value="CBS_dom_sf"/>
</dbReference>
<keyword evidence="5 12" id="KW-0812">Transmembrane</keyword>
<feature type="domain" description="CBS" evidence="15">
    <location>
        <begin position="590"/>
        <end position="656"/>
    </location>
</feature>
<dbReference type="AlphaFoldDB" id="A0A9J6FLL8"/>
<organism evidence="17 18">
    <name type="scientific">Haemaphysalis longicornis</name>
    <name type="common">Bush tick</name>
    <dbReference type="NCBI Taxonomy" id="44386"/>
    <lineage>
        <taxon>Eukaryota</taxon>
        <taxon>Metazoa</taxon>
        <taxon>Ecdysozoa</taxon>
        <taxon>Arthropoda</taxon>
        <taxon>Chelicerata</taxon>
        <taxon>Arachnida</taxon>
        <taxon>Acari</taxon>
        <taxon>Parasitiformes</taxon>
        <taxon>Ixodida</taxon>
        <taxon>Ixodoidea</taxon>
        <taxon>Ixodidae</taxon>
        <taxon>Haemaphysalinae</taxon>
        <taxon>Haemaphysalis</taxon>
    </lineage>
</organism>
<evidence type="ECO:0000313" key="17">
    <source>
        <dbReference type="EMBL" id="KAH9362908.1"/>
    </source>
</evidence>
<feature type="transmembrane region" description="Helical" evidence="13">
    <location>
        <begin position="412"/>
        <end position="431"/>
    </location>
</feature>
<evidence type="ECO:0000256" key="5">
    <source>
        <dbReference type="ARBA" id="ARBA00022692"/>
    </source>
</evidence>
<comment type="subcellular location">
    <subcellularLocation>
        <location evidence="1">Cell membrane</location>
        <topology evidence="1">Multi-pass membrane protein</topology>
    </subcellularLocation>
</comment>
<comment type="caution">
    <text evidence="17">The sequence shown here is derived from an EMBL/GenBank/DDBJ whole genome shotgun (WGS) entry which is preliminary data.</text>
</comment>
<dbReference type="PROSITE" id="PS51846">
    <property type="entry name" value="CNNM"/>
    <property type="match status" value="1"/>
</dbReference>
<evidence type="ECO:0000256" key="13">
    <source>
        <dbReference type="SAM" id="Phobius"/>
    </source>
</evidence>
<evidence type="ECO:0000259" key="16">
    <source>
        <dbReference type="PROSITE" id="PS51846"/>
    </source>
</evidence>
<comment type="similarity">
    <text evidence="2">Belongs to the ACDP family.</text>
</comment>
<feature type="transmembrane region" description="Helical" evidence="13">
    <location>
        <begin position="327"/>
        <end position="354"/>
    </location>
</feature>
<dbReference type="InterPro" id="IPR002550">
    <property type="entry name" value="CNNM"/>
</dbReference>
<evidence type="ECO:0000256" key="9">
    <source>
        <dbReference type="ARBA" id="ARBA00023122"/>
    </source>
</evidence>
<dbReference type="SUPFAM" id="SSF54631">
    <property type="entry name" value="CBS-domain pair"/>
    <property type="match status" value="1"/>
</dbReference>
<feature type="domain" description="Cyclic nucleotide-binding" evidence="14">
    <location>
        <begin position="733"/>
        <end position="785"/>
    </location>
</feature>
<dbReference type="PANTHER" id="PTHR12064">
    <property type="entry name" value="METAL TRANSPORTER CNNM"/>
    <property type="match status" value="1"/>
</dbReference>
<dbReference type="Gene3D" id="2.60.120.10">
    <property type="entry name" value="Jelly Rolls"/>
    <property type="match status" value="1"/>
</dbReference>
<dbReference type="OMA" id="TIGQSGM"/>
<evidence type="ECO:0000259" key="14">
    <source>
        <dbReference type="PROSITE" id="PS50042"/>
    </source>
</evidence>
<keyword evidence="8" id="KW-0406">Ion transport</keyword>
<dbReference type="InterPro" id="IPR000595">
    <property type="entry name" value="cNMP-bd_dom"/>
</dbReference>
<evidence type="ECO:0008006" key="19">
    <source>
        <dbReference type="Google" id="ProtNLM"/>
    </source>
</evidence>
<dbReference type="InterPro" id="IPR014710">
    <property type="entry name" value="RmlC-like_jellyroll"/>
</dbReference>
<accession>A0A9J6FLL8</accession>
<dbReference type="SUPFAM" id="SSF51206">
    <property type="entry name" value="cAMP-binding domain-like"/>
    <property type="match status" value="1"/>
</dbReference>
<feature type="domain" description="CNNM transmembrane" evidence="16">
    <location>
        <begin position="323"/>
        <end position="503"/>
    </location>
</feature>
<dbReference type="PROSITE" id="PS51371">
    <property type="entry name" value="CBS"/>
    <property type="match status" value="1"/>
</dbReference>
<keyword evidence="10 12" id="KW-0472">Membrane</keyword>
<evidence type="ECO:0000256" key="6">
    <source>
        <dbReference type="ARBA" id="ARBA00022737"/>
    </source>
</evidence>
<dbReference type="GO" id="GO:0005886">
    <property type="term" value="C:plasma membrane"/>
    <property type="evidence" value="ECO:0007669"/>
    <property type="project" value="UniProtKB-SubCell"/>
</dbReference>
<keyword evidence="6" id="KW-0677">Repeat</keyword>
<dbReference type="Pfam" id="PF01595">
    <property type="entry name" value="CNNM"/>
    <property type="match status" value="1"/>
</dbReference>
<evidence type="ECO:0000313" key="18">
    <source>
        <dbReference type="Proteomes" id="UP000821853"/>
    </source>
</evidence>
<dbReference type="FunFam" id="3.10.580.10:FF:000001">
    <property type="entry name" value="Putative metal transporter CNNM3 isoform 2"/>
    <property type="match status" value="1"/>
</dbReference>
<keyword evidence="3" id="KW-0813">Transport</keyword>
<dbReference type="OrthoDB" id="5353557at2759"/>
<evidence type="ECO:0000256" key="11">
    <source>
        <dbReference type="PROSITE-ProRule" id="PRU00703"/>
    </source>
</evidence>
<reference evidence="17 18" key="1">
    <citation type="journal article" date="2020" name="Cell">
        <title>Large-Scale Comparative Analyses of Tick Genomes Elucidate Their Genetic Diversity and Vector Capacities.</title>
        <authorList>
            <consortium name="Tick Genome and Microbiome Consortium (TIGMIC)"/>
            <person name="Jia N."/>
            <person name="Wang J."/>
            <person name="Shi W."/>
            <person name="Du L."/>
            <person name="Sun Y."/>
            <person name="Zhan W."/>
            <person name="Jiang J.F."/>
            <person name="Wang Q."/>
            <person name="Zhang B."/>
            <person name="Ji P."/>
            <person name="Bell-Sakyi L."/>
            <person name="Cui X.M."/>
            <person name="Yuan T.T."/>
            <person name="Jiang B.G."/>
            <person name="Yang W.F."/>
            <person name="Lam T.T."/>
            <person name="Chang Q.C."/>
            <person name="Ding S.J."/>
            <person name="Wang X.J."/>
            <person name="Zhu J.G."/>
            <person name="Ruan X.D."/>
            <person name="Zhao L."/>
            <person name="Wei J.T."/>
            <person name="Ye R.Z."/>
            <person name="Que T.C."/>
            <person name="Du C.H."/>
            <person name="Zhou Y.H."/>
            <person name="Cheng J.X."/>
            <person name="Dai P.F."/>
            <person name="Guo W.B."/>
            <person name="Han X.H."/>
            <person name="Huang E.J."/>
            <person name="Li L.F."/>
            <person name="Wei W."/>
            <person name="Gao Y.C."/>
            <person name="Liu J.Z."/>
            <person name="Shao H.Z."/>
            <person name="Wang X."/>
            <person name="Wang C.C."/>
            <person name="Yang T.C."/>
            <person name="Huo Q.B."/>
            <person name="Li W."/>
            <person name="Chen H.Y."/>
            <person name="Chen S.E."/>
            <person name="Zhou L.G."/>
            <person name="Ni X.B."/>
            <person name="Tian J.H."/>
            <person name="Sheng Y."/>
            <person name="Liu T."/>
            <person name="Pan Y.S."/>
            <person name="Xia L.Y."/>
            <person name="Li J."/>
            <person name="Zhao F."/>
            <person name="Cao W.C."/>
        </authorList>
    </citation>
    <scope>NUCLEOTIDE SEQUENCE [LARGE SCALE GENOMIC DNA]</scope>
    <source>
        <strain evidence="17">HaeL-2018</strain>
    </source>
</reference>
<feature type="transmembrane region" description="Helical" evidence="13">
    <location>
        <begin position="83"/>
        <end position="103"/>
    </location>
</feature>
<dbReference type="InterPro" id="IPR018490">
    <property type="entry name" value="cNMP-bd_dom_sf"/>
</dbReference>
<dbReference type="GO" id="GO:0006811">
    <property type="term" value="P:monoatomic ion transport"/>
    <property type="evidence" value="ECO:0007669"/>
    <property type="project" value="UniProtKB-KW"/>
</dbReference>
<name>A0A9J6FLL8_HAELO</name>
<dbReference type="Gene3D" id="3.10.580.10">
    <property type="entry name" value="CBS-domain"/>
    <property type="match status" value="1"/>
</dbReference>
<evidence type="ECO:0000256" key="3">
    <source>
        <dbReference type="ARBA" id="ARBA00022448"/>
    </source>
</evidence>
<dbReference type="PROSITE" id="PS50042">
    <property type="entry name" value="CNMP_BINDING_3"/>
    <property type="match status" value="1"/>
</dbReference>
<evidence type="ECO:0000256" key="8">
    <source>
        <dbReference type="ARBA" id="ARBA00023065"/>
    </source>
</evidence>
<dbReference type="InterPro" id="IPR000644">
    <property type="entry name" value="CBS_dom"/>
</dbReference>